<dbReference type="Proteomes" id="UP000285295">
    <property type="component" value="Unassembled WGS sequence"/>
</dbReference>
<accession>A0A443K4N5</accession>
<sequence>MVKHIILTDAALDSADVLFVTRGTLPQTIGSLTAGDYTVRDTSSPVAGTVTEAAAPPDPGEDWYDARAMIDLDYENDRAYVNGTAYGSIAAARAAGVVAVNAHGNDTVAISGLGASYVLAGRGATPTVIGNEYIVAMDDGANINLVYIGTSATGASKAGGWLAGGTSRLSQSTSAISADAAFRAAVRIKSSAGLLSFNGAAGSSGTSTVLPVGISTFVAANRSAGDRGWSGTLHRVILIDADLTDAEVHALLA</sequence>
<comment type="caution">
    <text evidence="1">The sequence shown here is derived from an EMBL/GenBank/DDBJ whole genome shotgun (WGS) entry which is preliminary data.</text>
</comment>
<name>A0A443K4N5_9RHOB</name>
<reference evidence="1 2" key="1">
    <citation type="submission" date="2019-01" db="EMBL/GenBank/DDBJ databases">
        <title>Sinorhodobacter populi sp. nov. isolated from the symptomatic bark tissue of Populus euramericana canker.</title>
        <authorList>
            <person name="Xu G."/>
        </authorList>
    </citation>
    <scope>NUCLEOTIDE SEQUENCE [LARGE SCALE GENOMIC DNA]</scope>
    <source>
        <strain evidence="1 2">D19-10-3-21</strain>
    </source>
</reference>
<proteinExistence type="predicted"/>
<evidence type="ECO:0000313" key="1">
    <source>
        <dbReference type="EMBL" id="RWR27731.1"/>
    </source>
</evidence>
<dbReference type="AlphaFoldDB" id="A0A443K4N5"/>
<evidence type="ECO:0008006" key="3">
    <source>
        <dbReference type="Google" id="ProtNLM"/>
    </source>
</evidence>
<evidence type="ECO:0000313" key="2">
    <source>
        <dbReference type="Proteomes" id="UP000285295"/>
    </source>
</evidence>
<reference evidence="1 2" key="2">
    <citation type="submission" date="2019-01" db="EMBL/GenBank/DDBJ databases">
        <authorList>
            <person name="Li Y."/>
        </authorList>
    </citation>
    <scope>NUCLEOTIDE SEQUENCE [LARGE SCALE GENOMIC DNA]</scope>
    <source>
        <strain evidence="1 2">D19-10-3-21</strain>
    </source>
</reference>
<dbReference type="EMBL" id="SAUX01000019">
    <property type="protein sequence ID" value="RWR27731.1"/>
    <property type="molecule type" value="Genomic_DNA"/>
</dbReference>
<organism evidence="1 2">
    <name type="scientific">Paenirhodobacter populi</name>
    <dbReference type="NCBI Taxonomy" id="2306993"/>
    <lineage>
        <taxon>Bacteria</taxon>
        <taxon>Pseudomonadati</taxon>
        <taxon>Pseudomonadota</taxon>
        <taxon>Alphaproteobacteria</taxon>
        <taxon>Rhodobacterales</taxon>
        <taxon>Rhodobacter group</taxon>
        <taxon>Paenirhodobacter</taxon>
    </lineage>
</organism>
<gene>
    <name evidence="1" type="ORF">D2T31_15980</name>
</gene>
<protein>
    <recommendedName>
        <fullName evidence="3">LamG domain-containing protein</fullName>
    </recommendedName>
</protein>
<dbReference type="RefSeq" id="WP_128238125.1">
    <property type="nucleotide sequence ID" value="NZ_SAUX01000019.1"/>
</dbReference>